<dbReference type="Proteomes" id="UP001346149">
    <property type="component" value="Unassembled WGS sequence"/>
</dbReference>
<evidence type="ECO:0000313" key="2">
    <source>
        <dbReference type="EMBL" id="KAK4792731.1"/>
    </source>
</evidence>
<gene>
    <name evidence="2" type="ORF">SAY86_023166</name>
</gene>
<sequence length="60" mass="6739">MESSPPPKLEGRRRSKTSSRAPKWHSLLLCWRRMPSSSLSSSLTSHIQKSIGMLTCHSSD</sequence>
<dbReference type="AlphaFoldDB" id="A0AAN7LU28"/>
<feature type="region of interest" description="Disordered" evidence="1">
    <location>
        <begin position="1"/>
        <end position="21"/>
    </location>
</feature>
<comment type="caution">
    <text evidence="2">The sequence shown here is derived from an EMBL/GenBank/DDBJ whole genome shotgun (WGS) entry which is preliminary data.</text>
</comment>
<evidence type="ECO:0000313" key="3">
    <source>
        <dbReference type="Proteomes" id="UP001346149"/>
    </source>
</evidence>
<dbReference type="EMBL" id="JAXQNO010000008">
    <property type="protein sequence ID" value="KAK4792731.1"/>
    <property type="molecule type" value="Genomic_DNA"/>
</dbReference>
<keyword evidence="3" id="KW-1185">Reference proteome</keyword>
<reference evidence="2 3" key="1">
    <citation type="journal article" date="2023" name="Hortic Res">
        <title>Pangenome of water caltrop reveals structural variations and asymmetric subgenome divergence after allopolyploidization.</title>
        <authorList>
            <person name="Zhang X."/>
            <person name="Chen Y."/>
            <person name="Wang L."/>
            <person name="Yuan Y."/>
            <person name="Fang M."/>
            <person name="Shi L."/>
            <person name="Lu R."/>
            <person name="Comes H.P."/>
            <person name="Ma Y."/>
            <person name="Chen Y."/>
            <person name="Huang G."/>
            <person name="Zhou Y."/>
            <person name="Zheng Z."/>
            <person name="Qiu Y."/>
        </authorList>
    </citation>
    <scope>NUCLEOTIDE SEQUENCE [LARGE SCALE GENOMIC DNA]</scope>
    <source>
        <strain evidence="2">F231</strain>
    </source>
</reference>
<protein>
    <submittedName>
        <fullName evidence="2">Uncharacterized protein</fullName>
    </submittedName>
</protein>
<name>A0AAN7LU28_TRANT</name>
<organism evidence="2 3">
    <name type="scientific">Trapa natans</name>
    <name type="common">Water chestnut</name>
    <dbReference type="NCBI Taxonomy" id="22666"/>
    <lineage>
        <taxon>Eukaryota</taxon>
        <taxon>Viridiplantae</taxon>
        <taxon>Streptophyta</taxon>
        <taxon>Embryophyta</taxon>
        <taxon>Tracheophyta</taxon>
        <taxon>Spermatophyta</taxon>
        <taxon>Magnoliopsida</taxon>
        <taxon>eudicotyledons</taxon>
        <taxon>Gunneridae</taxon>
        <taxon>Pentapetalae</taxon>
        <taxon>rosids</taxon>
        <taxon>malvids</taxon>
        <taxon>Myrtales</taxon>
        <taxon>Lythraceae</taxon>
        <taxon>Trapa</taxon>
    </lineage>
</organism>
<evidence type="ECO:0000256" key="1">
    <source>
        <dbReference type="SAM" id="MobiDB-lite"/>
    </source>
</evidence>
<accession>A0AAN7LU28</accession>
<proteinExistence type="predicted"/>